<evidence type="ECO:0000256" key="2">
    <source>
        <dbReference type="ARBA" id="ARBA00023002"/>
    </source>
</evidence>
<dbReference type="PANTHER" id="PTHR43008">
    <property type="entry name" value="BENZIL REDUCTASE"/>
    <property type="match status" value="1"/>
</dbReference>
<proteinExistence type="inferred from homology"/>
<organism evidence="4 5">
    <name type="scientific">Noviherbaspirillum saxi</name>
    <dbReference type="NCBI Taxonomy" id="2320863"/>
    <lineage>
        <taxon>Bacteria</taxon>
        <taxon>Pseudomonadati</taxon>
        <taxon>Pseudomonadota</taxon>
        <taxon>Betaproteobacteria</taxon>
        <taxon>Burkholderiales</taxon>
        <taxon>Oxalobacteraceae</taxon>
        <taxon>Noviherbaspirillum</taxon>
    </lineage>
</organism>
<dbReference type="Proteomes" id="UP000265955">
    <property type="component" value="Unassembled WGS sequence"/>
</dbReference>
<comment type="caution">
    <text evidence="4">The sequence shown here is derived from an EMBL/GenBank/DDBJ whole genome shotgun (WGS) entry which is preliminary data.</text>
</comment>
<dbReference type="OrthoDB" id="9809287at2"/>
<gene>
    <name evidence="4" type="ORF">D3871_20600</name>
</gene>
<accession>A0A3A3G6H3</accession>
<dbReference type="EMBL" id="QYUO01000002">
    <property type="protein sequence ID" value="RJF95780.1"/>
    <property type="molecule type" value="Genomic_DNA"/>
</dbReference>
<comment type="similarity">
    <text evidence="1">Belongs to the short-chain dehydrogenases/reductases (SDR) family.</text>
</comment>
<dbReference type="InterPro" id="IPR020904">
    <property type="entry name" value="Sc_DH/Rdtase_CS"/>
</dbReference>
<dbReference type="AlphaFoldDB" id="A0A3A3G6H3"/>
<name>A0A3A3G6H3_9BURK</name>
<dbReference type="SMART" id="SM00822">
    <property type="entry name" value="PKS_KR"/>
    <property type="match status" value="1"/>
</dbReference>
<dbReference type="GO" id="GO:0050664">
    <property type="term" value="F:oxidoreductase activity, acting on NAD(P)H, oxygen as acceptor"/>
    <property type="evidence" value="ECO:0007669"/>
    <property type="project" value="TreeGrafter"/>
</dbReference>
<dbReference type="Gene3D" id="3.40.50.720">
    <property type="entry name" value="NAD(P)-binding Rossmann-like Domain"/>
    <property type="match status" value="1"/>
</dbReference>
<feature type="domain" description="Ketoreductase" evidence="3">
    <location>
        <begin position="7"/>
        <end position="204"/>
    </location>
</feature>
<dbReference type="Pfam" id="PF13561">
    <property type="entry name" value="adh_short_C2"/>
    <property type="match status" value="1"/>
</dbReference>
<dbReference type="PANTHER" id="PTHR43008:SF4">
    <property type="entry name" value="CHAIN DEHYDROGENASE, PUTATIVE (AFU_ORTHOLOGUE AFUA_4G08710)-RELATED"/>
    <property type="match status" value="1"/>
</dbReference>
<evidence type="ECO:0000313" key="5">
    <source>
        <dbReference type="Proteomes" id="UP000265955"/>
    </source>
</evidence>
<keyword evidence="5" id="KW-1185">Reference proteome</keyword>
<dbReference type="InterPro" id="IPR036291">
    <property type="entry name" value="NAD(P)-bd_dom_sf"/>
</dbReference>
<dbReference type="InterPro" id="IPR002347">
    <property type="entry name" value="SDR_fam"/>
</dbReference>
<dbReference type="SUPFAM" id="SSF51735">
    <property type="entry name" value="NAD(P)-binding Rossmann-fold domains"/>
    <property type="match status" value="1"/>
</dbReference>
<protein>
    <submittedName>
        <fullName evidence="4">SDR family oxidoreductase</fullName>
    </submittedName>
</protein>
<sequence length="269" mass="28721">MQLLNGDVVLVTGGGSGLGLGVARHCRAEGAEIVILDVSTEKVRQLKEELGPEVLVMQGDVTKVDDLQACRAAILERHGKLNALIGAQGIFDGNVPLLQTPVDRMDGLFDEIFHVNVKGYLLSARIFFDLLQANNGAMVLTTSTAAYAADGGGVVYTATKGAVRSLVNQLAFEFAPDVRVNGVAPAGIANSQLRGPRSLGLDEQKQSDIPKDAFLSMFRSLSLLQDLPTPEDHGPIYAFLASRYNKIMTGQTVVADQGLLNRPVLHSRG</sequence>
<evidence type="ECO:0000256" key="1">
    <source>
        <dbReference type="ARBA" id="ARBA00006484"/>
    </source>
</evidence>
<evidence type="ECO:0000313" key="4">
    <source>
        <dbReference type="EMBL" id="RJF95780.1"/>
    </source>
</evidence>
<reference evidence="5" key="1">
    <citation type="submission" date="2018-09" db="EMBL/GenBank/DDBJ databases">
        <authorList>
            <person name="Zhu H."/>
        </authorList>
    </citation>
    <scope>NUCLEOTIDE SEQUENCE [LARGE SCALE GENOMIC DNA]</scope>
    <source>
        <strain evidence="5">K1R23-30</strain>
    </source>
</reference>
<dbReference type="InterPro" id="IPR057326">
    <property type="entry name" value="KR_dom"/>
</dbReference>
<dbReference type="PROSITE" id="PS00061">
    <property type="entry name" value="ADH_SHORT"/>
    <property type="match status" value="1"/>
</dbReference>
<keyword evidence="2" id="KW-0560">Oxidoreductase</keyword>
<evidence type="ECO:0000259" key="3">
    <source>
        <dbReference type="SMART" id="SM00822"/>
    </source>
</evidence>
<dbReference type="PRINTS" id="PR00081">
    <property type="entry name" value="GDHRDH"/>
</dbReference>
<dbReference type="RefSeq" id="WP_119770926.1">
    <property type="nucleotide sequence ID" value="NZ_QYUO01000002.1"/>
</dbReference>